<evidence type="ECO:0000259" key="6">
    <source>
        <dbReference type="Pfam" id="PF00441"/>
    </source>
</evidence>
<feature type="domain" description="Acyl-CoA dehydrogenase/oxidase N-terminal" evidence="7">
    <location>
        <begin position="19"/>
        <end position="102"/>
    </location>
</feature>
<dbReference type="AlphaFoldDB" id="A0A1A2TDI4"/>
<dbReference type="SUPFAM" id="SSF56645">
    <property type="entry name" value="Acyl-CoA dehydrogenase NM domain-like"/>
    <property type="match status" value="1"/>
</dbReference>
<dbReference type="InterPro" id="IPR013786">
    <property type="entry name" value="AcylCoA_DH/ox_N"/>
</dbReference>
<comment type="similarity">
    <text evidence="2">Belongs to the acyl-CoA dehydrogenase family.</text>
</comment>
<gene>
    <name evidence="8" type="ORF">A5683_24030</name>
</gene>
<evidence type="ECO:0000256" key="2">
    <source>
        <dbReference type="ARBA" id="ARBA00009347"/>
    </source>
</evidence>
<evidence type="ECO:0000256" key="3">
    <source>
        <dbReference type="ARBA" id="ARBA00022630"/>
    </source>
</evidence>
<evidence type="ECO:0000256" key="5">
    <source>
        <dbReference type="ARBA" id="ARBA00023002"/>
    </source>
</evidence>
<dbReference type="EMBL" id="LZJU01000105">
    <property type="protein sequence ID" value="OBH74087.1"/>
    <property type="molecule type" value="Genomic_DNA"/>
</dbReference>
<dbReference type="InterPro" id="IPR046373">
    <property type="entry name" value="Acyl-CoA_Oxase/DH_mid-dom_sf"/>
</dbReference>
<protein>
    <submittedName>
        <fullName evidence="8">Acyl-CoA dehydrogenase</fullName>
    </submittedName>
</protein>
<dbReference type="InterPro" id="IPR009100">
    <property type="entry name" value="AcylCoA_DH/oxidase_NM_dom_sf"/>
</dbReference>
<reference evidence="8 9" key="1">
    <citation type="submission" date="2016-06" db="EMBL/GenBank/DDBJ databases">
        <authorList>
            <person name="Kjaerup R.B."/>
            <person name="Dalgaard T.S."/>
            <person name="Juul-Madsen H.R."/>
        </authorList>
    </citation>
    <scope>NUCLEOTIDE SEQUENCE [LARGE SCALE GENOMIC DNA]</scope>
    <source>
        <strain evidence="8 9">E152</strain>
    </source>
</reference>
<accession>A0A1A2TDI4</accession>
<dbReference type="PANTHER" id="PTHR43884:SF20">
    <property type="entry name" value="ACYL-COA DEHYDROGENASE FADE28"/>
    <property type="match status" value="1"/>
</dbReference>
<dbReference type="InterPro" id="IPR009075">
    <property type="entry name" value="AcylCo_DH/oxidase_C"/>
</dbReference>
<evidence type="ECO:0000256" key="1">
    <source>
        <dbReference type="ARBA" id="ARBA00001974"/>
    </source>
</evidence>
<keyword evidence="4" id="KW-0274">FAD</keyword>
<dbReference type="GO" id="GO:0003995">
    <property type="term" value="F:acyl-CoA dehydrogenase activity"/>
    <property type="evidence" value="ECO:0007669"/>
    <property type="project" value="TreeGrafter"/>
</dbReference>
<dbReference type="RefSeq" id="WP_067910413.1">
    <property type="nucleotide sequence ID" value="NZ_LZJP01000110.1"/>
</dbReference>
<dbReference type="InterPro" id="IPR037069">
    <property type="entry name" value="AcylCoA_DH/ox_N_sf"/>
</dbReference>
<organism evidence="8 9">
    <name type="scientific">Mycobacterium mantenii</name>
    <dbReference type="NCBI Taxonomy" id="560555"/>
    <lineage>
        <taxon>Bacteria</taxon>
        <taxon>Bacillati</taxon>
        <taxon>Actinomycetota</taxon>
        <taxon>Actinomycetes</taxon>
        <taxon>Mycobacteriales</taxon>
        <taxon>Mycobacteriaceae</taxon>
        <taxon>Mycobacterium</taxon>
        <taxon>Mycobacterium avium complex (MAC)</taxon>
    </lineage>
</organism>
<evidence type="ECO:0000256" key="4">
    <source>
        <dbReference type="ARBA" id="ARBA00022827"/>
    </source>
</evidence>
<evidence type="ECO:0000259" key="7">
    <source>
        <dbReference type="Pfam" id="PF02771"/>
    </source>
</evidence>
<proteinExistence type="inferred from homology"/>
<feature type="domain" description="Acyl-CoA dehydrogenase/oxidase C-terminal" evidence="6">
    <location>
        <begin position="210"/>
        <end position="347"/>
    </location>
</feature>
<evidence type="ECO:0000313" key="8">
    <source>
        <dbReference type="EMBL" id="OBH74087.1"/>
    </source>
</evidence>
<comment type="caution">
    <text evidence="8">The sequence shown here is derived from an EMBL/GenBank/DDBJ whole genome shotgun (WGS) entry which is preliminary data.</text>
</comment>
<dbReference type="SUPFAM" id="SSF47203">
    <property type="entry name" value="Acyl-CoA dehydrogenase C-terminal domain-like"/>
    <property type="match status" value="1"/>
</dbReference>
<dbReference type="OrthoDB" id="4613968at2"/>
<name>A0A1A2TDI4_MYCNT</name>
<dbReference type="Gene3D" id="2.40.110.10">
    <property type="entry name" value="Butyryl-CoA Dehydrogenase, subunit A, domain 2"/>
    <property type="match status" value="1"/>
</dbReference>
<keyword evidence="5" id="KW-0560">Oxidoreductase</keyword>
<dbReference type="Gene3D" id="1.20.140.10">
    <property type="entry name" value="Butyryl-CoA Dehydrogenase, subunit A, domain 3"/>
    <property type="match status" value="1"/>
</dbReference>
<dbReference type="Pfam" id="PF00441">
    <property type="entry name" value="Acyl-CoA_dh_1"/>
    <property type="match status" value="1"/>
</dbReference>
<comment type="cofactor">
    <cofactor evidence="1">
        <name>FAD</name>
        <dbReference type="ChEBI" id="CHEBI:57692"/>
    </cofactor>
</comment>
<dbReference type="Pfam" id="PF02771">
    <property type="entry name" value="Acyl-CoA_dh_N"/>
    <property type="match status" value="1"/>
</dbReference>
<dbReference type="GO" id="GO:0050660">
    <property type="term" value="F:flavin adenine dinucleotide binding"/>
    <property type="evidence" value="ECO:0007669"/>
    <property type="project" value="InterPro"/>
</dbReference>
<sequence length="362" mass="37755">MTANALSSLTEIADTAAELARLRESADDVLRRAWSPQAFRSLLDGPGPVFDPVLWQTIAELGWPDVLVSDAGGGGGGGLRELCVLAEAAGAAAAPVPLGVAAVAGWCEDRCADGVSLVLPERGELTGAGNISGVWPLVPFAAVATRLLVCAGKNDQTVLGVVDPTGAGVTCEAVTPLDHNPAARISMQEAPIDVIEWGEPAEVRHHGATMRARVAQVAELVGIASAANEAAVEYAKQRTAFGHPIGAFQAIKHRLVDQRCAIEVGRALVNRAADACQHGHPDAAALASLAAYWGIDSLRAVPEGATQVFGGIAYTWEHYAHIHLRRAAGAAAGLGGRAYHRDAVTRWLDGRHRSADNEERGV</sequence>
<evidence type="ECO:0000313" key="9">
    <source>
        <dbReference type="Proteomes" id="UP000092389"/>
    </source>
</evidence>
<dbReference type="PANTHER" id="PTHR43884">
    <property type="entry name" value="ACYL-COA DEHYDROGENASE"/>
    <property type="match status" value="1"/>
</dbReference>
<keyword evidence="3" id="KW-0285">Flavoprotein</keyword>
<dbReference type="Gene3D" id="1.10.540.10">
    <property type="entry name" value="Acyl-CoA dehydrogenase/oxidase, N-terminal domain"/>
    <property type="match status" value="1"/>
</dbReference>
<dbReference type="Proteomes" id="UP000092389">
    <property type="component" value="Unassembled WGS sequence"/>
</dbReference>
<dbReference type="InterPro" id="IPR036250">
    <property type="entry name" value="AcylCo_DH-like_C"/>
</dbReference>